<dbReference type="Pfam" id="PF12333">
    <property type="entry name" value="Ipi1_N"/>
    <property type="match status" value="1"/>
</dbReference>
<gene>
    <name evidence="7" type="ORF">KC19_1G118100</name>
</gene>
<dbReference type="InterPro" id="IPR016024">
    <property type="entry name" value="ARM-type_fold"/>
</dbReference>
<dbReference type="Proteomes" id="UP000822688">
    <property type="component" value="Chromosome 1"/>
</dbReference>
<dbReference type="PANTHER" id="PTHR16056:SF2">
    <property type="entry name" value="TESTIS-EXPRESSED PROTEIN 10"/>
    <property type="match status" value="1"/>
</dbReference>
<reference evidence="7" key="1">
    <citation type="submission" date="2020-06" db="EMBL/GenBank/DDBJ databases">
        <title>WGS assembly of Ceratodon purpureus strain R40.</title>
        <authorList>
            <person name="Carey S.B."/>
            <person name="Jenkins J."/>
            <person name="Shu S."/>
            <person name="Lovell J.T."/>
            <person name="Sreedasyam A."/>
            <person name="Maumus F."/>
            <person name="Tiley G.P."/>
            <person name="Fernandez-Pozo N."/>
            <person name="Barry K."/>
            <person name="Chen C."/>
            <person name="Wang M."/>
            <person name="Lipzen A."/>
            <person name="Daum C."/>
            <person name="Saski C.A."/>
            <person name="Payton A.C."/>
            <person name="Mcbreen J.C."/>
            <person name="Conrad R.E."/>
            <person name="Kollar L.M."/>
            <person name="Olsson S."/>
            <person name="Huttunen S."/>
            <person name="Landis J.B."/>
            <person name="Wickett N.J."/>
            <person name="Johnson M.G."/>
            <person name="Rensing S.A."/>
            <person name="Grimwood J."/>
            <person name="Schmutz J."/>
            <person name="Mcdaniel S.F."/>
        </authorList>
    </citation>
    <scope>NUCLEOTIDE SEQUENCE</scope>
    <source>
        <strain evidence="7">R40</strain>
    </source>
</reference>
<protein>
    <recommendedName>
        <fullName evidence="9">Pre-rRNA-processing protein Ipi1 N-terminal domain-containing protein</fullName>
    </recommendedName>
</protein>
<dbReference type="InterPro" id="IPR024679">
    <property type="entry name" value="Ipi1_N"/>
</dbReference>
<dbReference type="GO" id="GO:0005634">
    <property type="term" value="C:nucleus"/>
    <property type="evidence" value="ECO:0007669"/>
    <property type="project" value="UniProtKB-SubCell"/>
</dbReference>
<sequence length="965" mass="105047">MPASGGKAPWKTGKKALKAKGAGIDFKRVKSKVGRKLPPPTNATKTDFKSKAIVIPGQSVAADKDGVAVNQRNQTLKELLTQSMHYSEKVRKEALIGLKDLFTRFPTELPMHAMAIVEKLSPRITDYDKAVRQTLLLLLRTTILPGLPQGMMAPLVPGLMAHVSSAMTHLVMDVRASACSFLDLLVQHYPDLVVSSFSGQIVQHYVDLLGKGGVSGQAVNRVGDVLSSLVNFLTSLKTSISTQPLGAATNGTRSHCWGQKYTASKQMGTTELRALHGHNSRRPNGYLGLLGRRVEHGFESGLRKDGQAMGTGAGQQTGVASKRIQNTGVQGQVIVMAAPLVPVLIDCWADCAPTVCAGPMPDAVNLRCMVSITQALSLLFQCFSLEGSARGLCKSSFSSYFVTGEEDWEMRIWMRQHFLSGLQKHVLAAFPVAAPSIRLPAKVEEDLVALNVGICEVMLYLIVPPHKETENKIEHYASVVTLQYYESALYGMMLPSSEMAAGVVDSKLAEPHLKLLISHLPVLLSCITHDWIIRLLQAFTKVFESSKAHSAIKLSCLSAMAEILLSQGDGGKVDVPLQFQKQWMQALPRLLWELKHTHVSVTQAVLQMLLHIGRSAPEGSTLSEEYAALQPHMIPFFCTFLASSKSEGKCLFGPFVKLSRECQELAVDTMCYWRNFSSPFLKAMAHCCVSDEVSLEVAIRVVEVFQNVFMRGSSGLAEHLSFLVTLLAGHTTAQAGREALAGVLSCKARIKSISESGILGETIVRRKIALAGVVCSSLTQLGDCNLVLYLLGPSIQKELVRFPSFDSVHSFLCAVAVLSTDKRSDSSDLPEALRTIIPQCVAEFLIAFFKCESLAGGDAYSMVLQRPCFLLLSRSQDFTHAVLSTVRSFLTEVSQVSAGDLLEDMCAVAQTLLLICKQEKLLRVLSNSKDSLIAILGTLQAYAAEDKSENLRPLYSQLDIIVAAI</sequence>
<keyword evidence="8" id="KW-1185">Reference proteome</keyword>
<comment type="similarity">
    <text evidence="3">Belongs to the IPI1/TEX10 family.</text>
</comment>
<dbReference type="InterPro" id="IPR057949">
    <property type="entry name" value="TPR_TEX10"/>
</dbReference>
<organism evidence="7 8">
    <name type="scientific">Ceratodon purpureus</name>
    <name type="common">Fire moss</name>
    <name type="synonym">Dicranum purpureum</name>
    <dbReference type="NCBI Taxonomy" id="3225"/>
    <lineage>
        <taxon>Eukaryota</taxon>
        <taxon>Viridiplantae</taxon>
        <taxon>Streptophyta</taxon>
        <taxon>Embryophyta</taxon>
        <taxon>Bryophyta</taxon>
        <taxon>Bryophytina</taxon>
        <taxon>Bryopsida</taxon>
        <taxon>Dicranidae</taxon>
        <taxon>Pseudoditrichales</taxon>
        <taxon>Ditrichaceae</taxon>
        <taxon>Ceratodon</taxon>
    </lineage>
</organism>
<dbReference type="Pfam" id="PF25781">
    <property type="entry name" value="TPR_TEX10"/>
    <property type="match status" value="1"/>
</dbReference>
<evidence type="ECO:0000256" key="2">
    <source>
        <dbReference type="ARBA" id="ARBA00004642"/>
    </source>
</evidence>
<dbReference type="InterPro" id="IPR011989">
    <property type="entry name" value="ARM-like"/>
</dbReference>
<dbReference type="SUPFAM" id="SSF48371">
    <property type="entry name" value="ARM repeat"/>
    <property type="match status" value="1"/>
</dbReference>
<name>A0A8T0J7A7_CERPU</name>
<evidence type="ECO:0000256" key="4">
    <source>
        <dbReference type="ARBA" id="ARBA00023242"/>
    </source>
</evidence>
<dbReference type="Gene3D" id="1.25.10.10">
    <property type="entry name" value="Leucine-rich Repeat Variant"/>
    <property type="match status" value="1"/>
</dbReference>
<comment type="subcellular location">
    <subcellularLocation>
        <location evidence="1">Nucleus</location>
        <location evidence="1">Nucleolus</location>
    </subcellularLocation>
    <subcellularLocation>
        <location evidence="2">Nucleus</location>
        <location evidence="2">Nucleoplasm</location>
    </subcellularLocation>
</comment>
<feature type="domain" description="Pre-rRNA-processing protein Ipi1 N-terminal" evidence="5">
    <location>
        <begin position="152"/>
        <end position="213"/>
    </location>
</feature>
<evidence type="ECO:0000259" key="6">
    <source>
        <dbReference type="Pfam" id="PF25781"/>
    </source>
</evidence>
<evidence type="ECO:0000256" key="3">
    <source>
        <dbReference type="ARBA" id="ARBA00006427"/>
    </source>
</evidence>
<dbReference type="AlphaFoldDB" id="A0A8T0J7A7"/>
<evidence type="ECO:0008006" key="9">
    <source>
        <dbReference type="Google" id="ProtNLM"/>
    </source>
</evidence>
<keyword evidence="4" id="KW-0539">Nucleus</keyword>
<evidence type="ECO:0000313" key="8">
    <source>
        <dbReference type="Proteomes" id="UP000822688"/>
    </source>
</evidence>
<evidence type="ECO:0000256" key="1">
    <source>
        <dbReference type="ARBA" id="ARBA00004604"/>
    </source>
</evidence>
<proteinExistence type="inferred from homology"/>
<accession>A0A8T0J7A7</accession>
<dbReference type="EMBL" id="CM026421">
    <property type="protein sequence ID" value="KAG0590671.1"/>
    <property type="molecule type" value="Genomic_DNA"/>
</dbReference>
<evidence type="ECO:0000259" key="5">
    <source>
        <dbReference type="Pfam" id="PF12333"/>
    </source>
</evidence>
<comment type="caution">
    <text evidence="7">The sequence shown here is derived from an EMBL/GenBank/DDBJ whole genome shotgun (WGS) entry which is preliminary data.</text>
</comment>
<feature type="domain" description="TEX10-like TPR repeats" evidence="6">
    <location>
        <begin position="580"/>
        <end position="963"/>
    </location>
</feature>
<evidence type="ECO:0000313" key="7">
    <source>
        <dbReference type="EMBL" id="KAG0590671.1"/>
    </source>
</evidence>
<dbReference type="PANTHER" id="PTHR16056">
    <property type="entry name" value="REGULATOR OF MICROTUBULE DYNAMICS PROTEIN"/>
    <property type="match status" value="1"/>
</dbReference>